<comment type="caution">
    <text evidence="2">The sequence shown here is derived from an EMBL/GenBank/DDBJ whole genome shotgun (WGS) entry which is preliminary data.</text>
</comment>
<dbReference type="GO" id="GO:0003676">
    <property type="term" value="F:nucleic acid binding"/>
    <property type="evidence" value="ECO:0007669"/>
    <property type="project" value="InterPro"/>
</dbReference>
<evidence type="ECO:0000313" key="2">
    <source>
        <dbReference type="EMBL" id="PKK59906.1"/>
    </source>
</evidence>
<dbReference type="EMBL" id="LLXL01001818">
    <property type="protein sequence ID" value="PKK62765.1"/>
    <property type="molecule type" value="Genomic_DNA"/>
</dbReference>
<sequence>MQTYWKLKRGNIYCEYAYTSFPNYKSHENFLCETFIAMSRDKWSRVEIFTKLSFFNIIINIGTINSKSGFGWLQTNPSSPQLTFNGSTIIFPSSFKSESLAILTILLVLPFHAICHIYTDSQNCIDIFNQKLLLPTIIHLVKVKGHSNNKGNDQADALAKEGSKSDNPILVDHKFFKQSSLALFNYNHIYIIDRNVRKWSNTPIQSRIFNMAMNNSSMSPINHQITHGDIDWHYTKQWINFNPTDTPTSTKLRNIQSSKIKKSTFNYPTGNILQRNYPLLYPSDESIALNQKLIDLIKAEHTSSFSFDIECRINNSNMFKLLPNIIDTARQADNITQIRIPREQPWILLLHHLIPRDLAVFFDNYFKEKLPKEQITPRITSPLTADDTPPAAPSQHRKQYTRYYHNKVLPYFKQLVNIDVSAYIRWTTCNFLHSGTWESYRDNLLFDLDQFSPIQSFLDSHSPPRT</sequence>
<dbReference type="SUPFAM" id="SSF53098">
    <property type="entry name" value="Ribonuclease H-like"/>
    <property type="match status" value="1"/>
</dbReference>
<accession>A0A2N1ME41</accession>
<dbReference type="AlphaFoldDB" id="A0A2N1ME41"/>
<dbReference type="InterPro" id="IPR012337">
    <property type="entry name" value="RNaseH-like_sf"/>
</dbReference>
<gene>
    <name evidence="3" type="ORF">RhiirC2_789883</name>
    <name evidence="2" type="ORF">RhiirC2_794123</name>
</gene>
<proteinExistence type="predicted"/>
<protein>
    <submittedName>
        <fullName evidence="2">Uncharacterized protein</fullName>
    </submittedName>
</protein>
<dbReference type="Proteomes" id="UP000233469">
    <property type="component" value="Unassembled WGS sequence"/>
</dbReference>
<reference evidence="2 4" key="1">
    <citation type="submission" date="2016-04" db="EMBL/GenBank/DDBJ databases">
        <title>Genome analyses suggest a sexual origin of heterokaryosis in a supposedly ancient asexual fungus.</title>
        <authorList>
            <person name="Ropars J."/>
            <person name="Sedzielewska K."/>
            <person name="Noel J."/>
            <person name="Charron P."/>
            <person name="Farinelli L."/>
            <person name="Marton T."/>
            <person name="Kruger M."/>
            <person name="Pelin A."/>
            <person name="Brachmann A."/>
            <person name="Corradi N."/>
        </authorList>
    </citation>
    <scope>NUCLEOTIDE SEQUENCE [LARGE SCALE GENOMIC DNA]</scope>
    <source>
        <strain evidence="2 4">C2</strain>
    </source>
</reference>
<dbReference type="InterPro" id="IPR036397">
    <property type="entry name" value="RNaseH_sf"/>
</dbReference>
<dbReference type="VEuPathDB" id="FungiDB:RhiirFUN_021389"/>
<dbReference type="VEuPathDB" id="FungiDB:FUN_009587"/>
<reference evidence="2 4" key="2">
    <citation type="submission" date="2017-10" db="EMBL/GenBank/DDBJ databases">
        <title>Extensive intraspecific genome diversity in a model arbuscular mycorrhizal fungus.</title>
        <authorList>
            <person name="Chen E.C.H."/>
            <person name="Morin E."/>
            <person name="Baudet D."/>
            <person name="Noel J."/>
            <person name="Ndikumana S."/>
            <person name="Charron P."/>
            <person name="St-Onge C."/>
            <person name="Giorgi J."/>
            <person name="Grigoriev I.V."/>
            <person name="Roux C."/>
            <person name="Martin F.M."/>
            <person name="Corradi N."/>
        </authorList>
    </citation>
    <scope>NUCLEOTIDE SEQUENCE [LARGE SCALE GENOMIC DNA]</scope>
    <source>
        <strain evidence="2 4">C2</strain>
    </source>
</reference>
<dbReference type="Gene3D" id="3.30.420.10">
    <property type="entry name" value="Ribonuclease H-like superfamily/Ribonuclease H"/>
    <property type="match status" value="1"/>
</dbReference>
<evidence type="ECO:0000256" key="1">
    <source>
        <dbReference type="SAM" id="MobiDB-lite"/>
    </source>
</evidence>
<feature type="region of interest" description="Disordered" evidence="1">
    <location>
        <begin position="378"/>
        <end position="397"/>
    </location>
</feature>
<dbReference type="VEuPathDB" id="FungiDB:RhiirA1_390631"/>
<name>A0A2N1ME41_9GLOM</name>
<evidence type="ECO:0000313" key="3">
    <source>
        <dbReference type="EMBL" id="PKK62765.1"/>
    </source>
</evidence>
<organism evidence="2 4">
    <name type="scientific">Rhizophagus irregularis</name>
    <dbReference type="NCBI Taxonomy" id="588596"/>
    <lineage>
        <taxon>Eukaryota</taxon>
        <taxon>Fungi</taxon>
        <taxon>Fungi incertae sedis</taxon>
        <taxon>Mucoromycota</taxon>
        <taxon>Glomeromycotina</taxon>
        <taxon>Glomeromycetes</taxon>
        <taxon>Glomerales</taxon>
        <taxon>Glomeraceae</taxon>
        <taxon>Rhizophagus</taxon>
    </lineage>
</organism>
<dbReference type="EMBL" id="LLXL01002814">
    <property type="protein sequence ID" value="PKK59906.1"/>
    <property type="molecule type" value="Genomic_DNA"/>
</dbReference>
<evidence type="ECO:0000313" key="4">
    <source>
        <dbReference type="Proteomes" id="UP000233469"/>
    </source>
</evidence>